<feature type="domain" description="DUF7379" evidence="1">
    <location>
        <begin position="222"/>
        <end position="393"/>
    </location>
</feature>
<dbReference type="STRING" id="504798.SAMN05421871_101298"/>
<sequence>MTMAEPLRPDGTEVRVGDVVVVSPGLTGQVEVLLPGTDGMRGAEDARLALLRALARCDFTEQLSVRVIDPVEVPELASGASRSTSLGEPAISVEVPGPGSGLGQVVLAADEEGALSWHLPDDVPPDEVPSRGGDRRTYTFRRAVAPPAEPGGSRGLIGAVGSKLLKVLVFPLIDPVLGKVGDHFAGRWEQKNRNVRLRDFVDHRVAEAGPVDWQALGAGPALLFVHGTASQSHTGFHGVAPETLGTISARYGGRVFAFDHHTLSVDPVANARWLVEQIPAGAGLTVDIVAHSRGGLVARALCELADEVGLTADRMTVRTLVMVATPNAGTPLCSPTNITAWLDRMTNLLQWVPDNGLTDALDIVLTVAKQVAVGALRGLDGLMAMDPKGQFLVERLNKPAEHTVTYRAVASNYDPVKGSGLLRSARNASTDVVFGLVPNDLVVPTEGVFAANGASAFPIAEPQVFEAADGIDHSGFWPDARLVAALDRWLVG</sequence>
<keyword evidence="3" id="KW-1185">Reference proteome</keyword>
<evidence type="ECO:0000313" key="2">
    <source>
        <dbReference type="EMBL" id="SDO15322.1"/>
    </source>
</evidence>
<dbReference type="InterPro" id="IPR055803">
    <property type="entry name" value="DUF7379"/>
</dbReference>
<dbReference type="Pfam" id="PF24096">
    <property type="entry name" value="DUF7379"/>
    <property type="match status" value="1"/>
</dbReference>
<name>A0A1H0H862_9PSEU</name>
<evidence type="ECO:0000259" key="1">
    <source>
        <dbReference type="Pfam" id="PF24096"/>
    </source>
</evidence>
<dbReference type="SUPFAM" id="SSF53474">
    <property type="entry name" value="alpha/beta-Hydrolases"/>
    <property type="match status" value="1"/>
</dbReference>
<accession>A0A1H0H862</accession>
<dbReference type="EMBL" id="FNJB01000002">
    <property type="protein sequence ID" value="SDO15322.1"/>
    <property type="molecule type" value="Genomic_DNA"/>
</dbReference>
<gene>
    <name evidence="2" type="ORF">SAMN05192558_1025</name>
</gene>
<evidence type="ECO:0000313" key="3">
    <source>
        <dbReference type="Proteomes" id="UP000199651"/>
    </source>
</evidence>
<reference evidence="3" key="1">
    <citation type="submission" date="2016-10" db="EMBL/GenBank/DDBJ databases">
        <authorList>
            <person name="Varghese N."/>
            <person name="Submissions S."/>
        </authorList>
    </citation>
    <scope>NUCLEOTIDE SEQUENCE [LARGE SCALE GENOMIC DNA]</scope>
    <source>
        <strain evidence="3">IBRC-M 10655</strain>
    </source>
</reference>
<dbReference type="Gene3D" id="3.40.50.1820">
    <property type="entry name" value="alpha/beta hydrolase"/>
    <property type="match status" value="1"/>
</dbReference>
<organism evidence="2 3">
    <name type="scientific">Actinokineospora alba</name>
    <dbReference type="NCBI Taxonomy" id="504798"/>
    <lineage>
        <taxon>Bacteria</taxon>
        <taxon>Bacillati</taxon>
        <taxon>Actinomycetota</taxon>
        <taxon>Actinomycetes</taxon>
        <taxon>Pseudonocardiales</taxon>
        <taxon>Pseudonocardiaceae</taxon>
        <taxon>Actinokineospora</taxon>
    </lineage>
</organism>
<proteinExistence type="predicted"/>
<dbReference type="AlphaFoldDB" id="A0A1H0H862"/>
<protein>
    <recommendedName>
        <fullName evidence="1">DUF7379 domain-containing protein</fullName>
    </recommendedName>
</protein>
<dbReference type="InterPro" id="IPR029058">
    <property type="entry name" value="AB_hydrolase_fold"/>
</dbReference>
<dbReference type="Proteomes" id="UP000199651">
    <property type="component" value="Unassembled WGS sequence"/>
</dbReference>